<dbReference type="RefSeq" id="WP_184914807.1">
    <property type="nucleotide sequence ID" value="NZ_JACHMO010000001.1"/>
</dbReference>
<evidence type="ECO:0000256" key="1">
    <source>
        <dbReference type="SAM" id="Phobius"/>
    </source>
</evidence>
<dbReference type="Proteomes" id="UP000552097">
    <property type="component" value="Unassembled WGS sequence"/>
</dbReference>
<organism evidence="2 3">
    <name type="scientific">Saccharothrix ecbatanensis</name>
    <dbReference type="NCBI Taxonomy" id="1105145"/>
    <lineage>
        <taxon>Bacteria</taxon>
        <taxon>Bacillati</taxon>
        <taxon>Actinomycetota</taxon>
        <taxon>Actinomycetes</taxon>
        <taxon>Pseudonocardiales</taxon>
        <taxon>Pseudonocardiaceae</taxon>
        <taxon>Saccharothrix</taxon>
    </lineage>
</organism>
<reference evidence="2 3" key="1">
    <citation type="submission" date="2020-08" db="EMBL/GenBank/DDBJ databases">
        <title>Sequencing the genomes of 1000 actinobacteria strains.</title>
        <authorList>
            <person name="Klenk H.-P."/>
        </authorList>
    </citation>
    <scope>NUCLEOTIDE SEQUENCE [LARGE SCALE GENOMIC DNA]</scope>
    <source>
        <strain evidence="2 3">DSM 45486</strain>
    </source>
</reference>
<evidence type="ECO:0000313" key="3">
    <source>
        <dbReference type="Proteomes" id="UP000552097"/>
    </source>
</evidence>
<proteinExistence type="predicted"/>
<gene>
    <name evidence="2" type="ORF">F4560_000164</name>
</gene>
<keyword evidence="1" id="KW-0812">Transmembrane</keyword>
<sequence length="400" mass="41930">MIRSALADEPGLGLEFERVVADGRRRRARRRFGALTAVAVGVIAVVGVSTMLTGTPSQPAGLASTVPTTTPLPVNPGCVVPKMTGGFPDQPRGTANPDELAESGRLTEAFKRFALPADVQASPLELCVVRGSWGGTFTVAGDRSVTVYVRQVGGQPPGECVHYNPTTQCSTRTLPDGSTARVIVEPMPDATLVTADVWRTDGTYVHVVETGSQGLTTRVLNDDQLIALATAPQLRVQWTGRSEPAAPSDRRAAELDPVLAGALPPGLRAEPIPGVSAQPLKFRISQGGYRAMANLSDAAGSGWLLVNLEKPGDGEVTCGDRATCEIVELSDGRKAAIESNTEGGVSRLFLNTKATDGTVISIHSTNAANTGPGRATPTRPSPPLTVADLVRIAELPDLHW</sequence>
<dbReference type="EMBL" id="JACHMO010000001">
    <property type="protein sequence ID" value="MBB5800396.1"/>
    <property type="molecule type" value="Genomic_DNA"/>
</dbReference>
<name>A0A7W9LY43_9PSEU</name>
<comment type="caution">
    <text evidence="2">The sequence shown here is derived from an EMBL/GenBank/DDBJ whole genome shotgun (WGS) entry which is preliminary data.</text>
</comment>
<accession>A0A7W9LY43</accession>
<feature type="transmembrane region" description="Helical" evidence="1">
    <location>
        <begin position="32"/>
        <end position="52"/>
    </location>
</feature>
<protein>
    <submittedName>
        <fullName evidence="2">Uncharacterized protein</fullName>
    </submittedName>
</protein>
<evidence type="ECO:0000313" key="2">
    <source>
        <dbReference type="EMBL" id="MBB5800396.1"/>
    </source>
</evidence>
<dbReference type="AlphaFoldDB" id="A0A7W9LY43"/>
<keyword evidence="1" id="KW-1133">Transmembrane helix</keyword>
<keyword evidence="3" id="KW-1185">Reference proteome</keyword>
<keyword evidence="1" id="KW-0472">Membrane</keyword>